<dbReference type="RefSeq" id="WP_015331471.1">
    <property type="nucleotide sequence ID" value="NC_020054.1"/>
</dbReference>
<keyword evidence="3" id="KW-1185">Reference proteome</keyword>
<dbReference type="OrthoDB" id="667966at2"/>
<dbReference type="SUPFAM" id="SSF51206">
    <property type="entry name" value="cAMP-binding domain-like"/>
    <property type="match status" value="1"/>
</dbReference>
<dbReference type="PATRIC" id="fig|1166018.3.peg.4123"/>
<feature type="domain" description="Cyclic nucleotide-binding" evidence="1">
    <location>
        <begin position="24"/>
        <end position="103"/>
    </location>
</feature>
<dbReference type="PROSITE" id="PS50042">
    <property type="entry name" value="CNMP_BINDING_3"/>
    <property type="match status" value="1"/>
</dbReference>
<reference evidence="2 3" key="1">
    <citation type="journal article" date="2012" name="J. Bacteriol.">
        <title>Genome Sequence of Fibrella aestuarina BUZ 2T, a Filamentous Marine Bacterium.</title>
        <authorList>
            <person name="Filippini M."/>
            <person name="Qi W."/>
            <person name="Blom J."/>
            <person name="Goesmann A."/>
            <person name="Smits T.H."/>
            <person name="Bagheri H.C."/>
        </authorList>
    </citation>
    <scope>NUCLEOTIDE SEQUENCE [LARGE SCALE GENOMIC DNA]</scope>
    <source>
        <strain evidence="3">BUZ 2T</strain>
    </source>
</reference>
<dbReference type="InterPro" id="IPR000595">
    <property type="entry name" value="cNMP-bd_dom"/>
</dbReference>
<dbReference type="EMBL" id="HE796683">
    <property type="protein sequence ID" value="CCH00372.1"/>
    <property type="molecule type" value="Genomic_DNA"/>
</dbReference>
<evidence type="ECO:0000259" key="1">
    <source>
        <dbReference type="PROSITE" id="PS50042"/>
    </source>
</evidence>
<evidence type="ECO:0000313" key="2">
    <source>
        <dbReference type="EMBL" id="CCH00372.1"/>
    </source>
</evidence>
<gene>
    <name evidence="2" type="ORF">FAES_2363</name>
</gene>
<dbReference type="HOGENOM" id="CLU_115838_0_0_10"/>
<dbReference type="Proteomes" id="UP000011058">
    <property type="component" value="Chromosome"/>
</dbReference>
<name>I0K8B9_9BACT</name>
<dbReference type="InterPro" id="IPR014710">
    <property type="entry name" value="RmlC-like_jellyroll"/>
</dbReference>
<evidence type="ECO:0000313" key="3">
    <source>
        <dbReference type="Proteomes" id="UP000011058"/>
    </source>
</evidence>
<dbReference type="AlphaFoldDB" id="I0K8B9"/>
<sequence>MHAIIDHLIELCPQAWTRQLLDMGSYVYQPADADARLYLIEKGLVKIGSLGASGERILYDLLQPGELFGDLDYIDDAEFFEFAQAATPLSVLAIDRTAFRRAVRLDPVLADWFQQTLVRRWHRAETRLLHRSSVPVDGRIRFLEEQYSARVTDAHYHLHRPFDLLSLQEVGDLVGATRQTVSRKLKHRLVLAM</sequence>
<dbReference type="STRING" id="1166018.FAES_2363"/>
<dbReference type="Gene3D" id="2.60.120.10">
    <property type="entry name" value="Jelly Rolls"/>
    <property type="match status" value="1"/>
</dbReference>
<dbReference type="InterPro" id="IPR018490">
    <property type="entry name" value="cNMP-bd_dom_sf"/>
</dbReference>
<organism evidence="2 3">
    <name type="scientific">Fibrella aestuarina BUZ 2</name>
    <dbReference type="NCBI Taxonomy" id="1166018"/>
    <lineage>
        <taxon>Bacteria</taxon>
        <taxon>Pseudomonadati</taxon>
        <taxon>Bacteroidota</taxon>
        <taxon>Cytophagia</taxon>
        <taxon>Cytophagales</taxon>
        <taxon>Spirosomataceae</taxon>
        <taxon>Fibrella</taxon>
    </lineage>
</organism>
<dbReference type="eggNOG" id="COG0664">
    <property type="taxonomic scope" value="Bacteria"/>
</dbReference>
<proteinExistence type="predicted"/>
<accession>I0K8B9</accession>
<dbReference type="CDD" id="cd00038">
    <property type="entry name" value="CAP_ED"/>
    <property type="match status" value="1"/>
</dbReference>
<dbReference type="Pfam" id="PF00027">
    <property type="entry name" value="cNMP_binding"/>
    <property type="match status" value="1"/>
</dbReference>
<dbReference type="KEGG" id="fae:FAES_2363"/>
<protein>
    <submittedName>
        <fullName evidence="2">Regulatory protein</fullName>
    </submittedName>
</protein>